<keyword evidence="3" id="KW-1185">Reference proteome</keyword>
<dbReference type="InterPro" id="IPR037401">
    <property type="entry name" value="SnoaL-like"/>
</dbReference>
<reference evidence="2" key="1">
    <citation type="submission" date="2022-12" db="EMBL/GenBank/DDBJ databases">
        <authorList>
            <person name="Ruckert C."/>
            <person name="Busche T."/>
            <person name="Kalinowski J."/>
            <person name="Wittmann C."/>
        </authorList>
    </citation>
    <scope>NUCLEOTIDE SEQUENCE</scope>
    <source>
        <strain evidence="2">DSM 40467</strain>
    </source>
</reference>
<sequence>MLDEARRKEVVLEYCRLMNAGDLDGVLALFTPDVRFEDPVGSEVLVGREALGRHLGMAIAAGIEETPGTPTAALDGTSVTLAVSGTMGVPGAEDGSRVAFRLVSLMRVNEEGLISETRIIAGRSDLAPVD</sequence>
<dbReference type="Pfam" id="PF12680">
    <property type="entry name" value="SnoaL_2"/>
    <property type="match status" value="1"/>
</dbReference>
<dbReference type="RefSeq" id="WP_269657692.1">
    <property type="nucleotide sequence ID" value="NZ_CP114413.1"/>
</dbReference>
<dbReference type="Proteomes" id="UP001164439">
    <property type="component" value="Chromosome"/>
</dbReference>
<evidence type="ECO:0000313" key="2">
    <source>
        <dbReference type="EMBL" id="WAZ20001.1"/>
    </source>
</evidence>
<accession>A0ABY7KAQ6</accession>
<dbReference type="SUPFAM" id="SSF54427">
    <property type="entry name" value="NTF2-like"/>
    <property type="match status" value="1"/>
</dbReference>
<proteinExistence type="predicted"/>
<protein>
    <submittedName>
        <fullName evidence="2">Nuclear transport factor 2 family protein</fullName>
    </submittedName>
</protein>
<organism evidence="2 3">
    <name type="scientific">Streptomyces cinnabarinus</name>
    <dbReference type="NCBI Taxonomy" id="67287"/>
    <lineage>
        <taxon>Bacteria</taxon>
        <taxon>Bacillati</taxon>
        <taxon>Actinomycetota</taxon>
        <taxon>Actinomycetes</taxon>
        <taxon>Kitasatosporales</taxon>
        <taxon>Streptomycetaceae</taxon>
        <taxon>Streptomyces</taxon>
    </lineage>
</organism>
<dbReference type="EMBL" id="CP114413">
    <property type="protein sequence ID" value="WAZ20001.1"/>
    <property type="molecule type" value="Genomic_DNA"/>
</dbReference>
<name>A0ABY7KAQ6_9ACTN</name>
<dbReference type="Gene3D" id="3.10.450.50">
    <property type="match status" value="1"/>
</dbReference>
<dbReference type="InterPro" id="IPR032710">
    <property type="entry name" value="NTF2-like_dom_sf"/>
</dbReference>
<gene>
    <name evidence="2" type="ORF">STRCI_001091</name>
</gene>
<evidence type="ECO:0000313" key="3">
    <source>
        <dbReference type="Proteomes" id="UP001164439"/>
    </source>
</evidence>
<feature type="domain" description="SnoaL-like" evidence="1">
    <location>
        <begin position="11"/>
        <end position="116"/>
    </location>
</feature>
<evidence type="ECO:0000259" key="1">
    <source>
        <dbReference type="Pfam" id="PF12680"/>
    </source>
</evidence>